<reference evidence="6 7" key="1">
    <citation type="submission" date="2019-02" db="EMBL/GenBank/DDBJ databases">
        <title>Deep-cultivation of Planctomycetes and their phenomic and genomic characterization uncovers novel biology.</title>
        <authorList>
            <person name="Wiegand S."/>
            <person name="Jogler M."/>
            <person name="Boedeker C."/>
            <person name="Pinto D."/>
            <person name="Vollmers J."/>
            <person name="Rivas-Marin E."/>
            <person name="Kohn T."/>
            <person name="Peeters S.H."/>
            <person name="Heuer A."/>
            <person name="Rast P."/>
            <person name="Oberbeckmann S."/>
            <person name="Bunk B."/>
            <person name="Jeske O."/>
            <person name="Meyerdierks A."/>
            <person name="Storesund J.E."/>
            <person name="Kallscheuer N."/>
            <person name="Luecker S."/>
            <person name="Lage O.M."/>
            <person name="Pohl T."/>
            <person name="Merkel B.J."/>
            <person name="Hornburger P."/>
            <person name="Mueller R.-W."/>
            <person name="Bruemmer F."/>
            <person name="Labrenz M."/>
            <person name="Spormann A.M."/>
            <person name="Op Den Camp H."/>
            <person name="Overmann J."/>
            <person name="Amann R."/>
            <person name="Jetten M.S.M."/>
            <person name="Mascher T."/>
            <person name="Medema M.H."/>
            <person name="Devos D.P."/>
            <person name="Kaster A.-K."/>
            <person name="Ovreas L."/>
            <person name="Rohde M."/>
            <person name="Galperin M.Y."/>
            <person name="Jogler C."/>
        </authorList>
    </citation>
    <scope>NUCLEOTIDE SEQUENCE [LARGE SCALE GENOMIC DNA]</scope>
    <source>
        <strain evidence="6 7">Mal64</strain>
    </source>
</reference>
<keyword evidence="1 4" id="KW-0732">Signal</keyword>
<dbReference type="InterPro" id="IPR039565">
    <property type="entry name" value="BamD-like"/>
</dbReference>
<name>A0A5C5ZL84_9BACT</name>
<dbReference type="Proteomes" id="UP000315440">
    <property type="component" value="Unassembled WGS sequence"/>
</dbReference>
<feature type="domain" description="Outer membrane lipoprotein BamD-like" evidence="5">
    <location>
        <begin position="133"/>
        <end position="208"/>
    </location>
</feature>
<keyword evidence="2" id="KW-0802">TPR repeat</keyword>
<evidence type="ECO:0000313" key="6">
    <source>
        <dbReference type="EMBL" id="TWT88202.1"/>
    </source>
</evidence>
<feature type="repeat" description="TPR" evidence="2">
    <location>
        <begin position="171"/>
        <end position="204"/>
    </location>
</feature>
<feature type="region of interest" description="Disordered" evidence="3">
    <location>
        <begin position="452"/>
        <end position="474"/>
    </location>
</feature>
<dbReference type="OrthoDB" id="274477at2"/>
<feature type="chain" id="PRO_5022872351" evidence="4">
    <location>
        <begin position="28"/>
        <end position="474"/>
    </location>
</feature>
<dbReference type="InterPro" id="IPR019734">
    <property type="entry name" value="TPR_rpt"/>
</dbReference>
<comment type="caution">
    <text evidence="6">The sequence shown here is derived from an EMBL/GenBank/DDBJ whole genome shotgun (WGS) entry which is preliminary data.</text>
</comment>
<gene>
    <name evidence="6" type="primary">bamD_1</name>
    <name evidence="6" type="ORF">Mal64_16810</name>
</gene>
<dbReference type="InterPro" id="IPR011990">
    <property type="entry name" value="TPR-like_helical_dom_sf"/>
</dbReference>
<organism evidence="6 7">
    <name type="scientific">Pseudobythopirellula maris</name>
    <dbReference type="NCBI Taxonomy" id="2527991"/>
    <lineage>
        <taxon>Bacteria</taxon>
        <taxon>Pseudomonadati</taxon>
        <taxon>Planctomycetota</taxon>
        <taxon>Planctomycetia</taxon>
        <taxon>Pirellulales</taxon>
        <taxon>Lacipirellulaceae</taxon>
        <taxon>Pseudobythopirellula</taxon>
    </lineage>
</organism>
<dbReference type="RefSeq" id="WP_146399057.1">
    <property type="nucleotide sequence ID" value="NZ_SJPQ01000002.1"/>
</dbReference>
<keyword evidence="7" id="KW-1185">Reference proteome</keyword>
<evidence type="ECO:0000313" key="7">
    <source>
        <dbReference type="Proteomes" id="UP000315440"/>
    </source>
</evidence>
<evidence type="ECO:0000256" key="4">
    <source>
        <dbReference type="SAM" id="SignalP"/>
    </source>
</evidence>
<feature type="signal peptide" evidence="4">
    <location>
        <begin position="1"/>
        <end position="27"/>
    </location>
</feature>
<dbReference type="Gene3D" id="1.25.40.10">
    <property type="entry name" value="Tetratricopeptide repeat domain"/>
    <property type="match status" value="2"/>
</dbReference>
<evidence type="ECO:0000256" key="3">
    <source>
        <dbReference type="SAM" id="MobiDB-lite"/>
    </source>
</evidence>
<dbReference type="AlphaFoldDB" id="A0A5C5ZL84"/>
<sequence precursor="true">MTRTNLAPFVTPLALAAALLSPTAAVAQWPSLGWFSSDSAEAGSTASAQRPGDPAWWRSHKSEAVFDVGRGWRVPGFEGYFDRDGRPIDAPVDELSIKLGQKKQDTGMIPALDPRAAANKVKETFGHGADETAARALYERGVQSFNDKHYAAAITKFKAAAQRWPGTMLEAKAMFALAEARYFGKEYDKAMDAYVDLLTKHPNTPRLDASIERLWAIARYWEKYNDYNPTVALAFNAWDDTRPAFDTIGHAVKAYEAIRLNDPTGPRADDAIMATAGIYFRRERYFDADYHYELLRRDYPRSEHQFEAHLLGLQSKMRMYQGPDYDGTPLEEGQKLAERIRTNFAGRLTDVERQRLTKTRAELAALIEARDLRMAEYYHNIDHNASAKIYLKALVEKDPDSPAAAVAKQRLAELGELPPRPEQPLGWFVGMFPQNDERKALDEIVEIAPGQDLAPGAGQTMVAENPGGEPTTTR</sequence>
<dbReference type="EMBL" id="SJPQ01000002">
    <property type="protein sequence ID" value="TWT88202.1"/>
    <property type="molecule type" value="Genomic_DNA"/>
</dbReference>
<protein>
    <submittedName>
        <fullName evidence="6">Outer membrane protein assembly factor BamD</fullName>
    </submittedName>
</protein>
<evidence type="ECO:0000259" key="5">
    <source>
        <dbReference type="Pfam" id="PF13525"/>
    </source>
</evidence>
<evidence type="ECO:0000256" key="1">
    <source>
        <dbReference type="ARBA" id="ARBA00022729"/>
    </source>
</evidence>
<dbReference type="PROSITE" id="PS50005">
    <property type="entry name" value="TPR"/>
    <property type="match status" value="1"/>
</dbReference>
<proteinExistence type="predicted"/>
<evidence type="ECO:0000256" key="2">
    <source>
        <dbReference type="PROSITE-ProRule" id="PRU00339"/>
    </source>
</evidence>
<accession>A0A5C5ZL84</accession>
<dbReference type="SUPFAM" id="SSF48452">
    <property type="entry name" value="TPR-like"/>
    <property type="match status" value="1"/>
</dbReference>
<dbReference type="Pfam" id="PF13525">
    <property type="entry name" value="YfiO"/>
    <property type="match status" value="1"/>
</dbReference>